<dbReference type="EMBL" id="GL732548">
    <property type="protein sequence ID" value="EFX80129.1"/>
    <property type="molecule type" value="Genomic_DNA"/>
</dbReference>
<dbReference type="InterPro" id="IPR048324">
    <property type="entry name" value="ZSWIM1-3_RNaseH-like"/>
</dbReference>
<evidence type="ECO:0000259" key="1">
    <source>
        <dbReference type="Pfam" id="PF21056"/>
    </source>
</evidence>
<sequence>MNISILYAWSQEQSKHITKRNIPHEAIQYAENALLAGAVTGRIEKQLHIYYNCLLESKTLQNMKQKIVGLPKDEWKDASRLLKTYAEMGCTVKILHDEDIITTIFVQTKTQKELFSKFPEVVILDSTYRTNKFKMPLFTLMLVDYFGIGQPVGVVFMKDKTAANIQTALKIFASYNDVEKTKMVVTDKDFKELAAVEVVFKYARNRTRNGLKSLVWFPTGVLDPFMQKMTKTFTPFASKLIADQYHAPKGLYTSITGYEVLNSTLDRYISLVSVSIFPIDQKKFGNDEVAIEAIILLQNFVSHRQHIMLVNPIAREILLSEIEWRVYASYVSGCLFTDDAF</sequence>
<dbReference type="InterPro" id="IPR052579">
    <property type="entry name" value="Zinc_finger_SWIM"/>
</dbReference>
<dbReference type="KEGG" id="dpx:DAPPUDRAFT_318741"/>
<dbReference type="InParanoid" id="E9GJL3"/>
<dbReference type="HOGENOM" id="CLU_814483_0_0_1"/>
<dbReference type="OrthoDB" id="124789at2759"/>
<dbReference type="STRING" id="6669.E9GJL3"/>
<keyword evidence="3" id="KW-1185">Reference proteome</keyword>
<feature type="domain" description="ZSWIM1/3 RNaseH-like" evidence="1">
    <location>
        <begin position="87"/>
        <end position="204"/>
    </location>
</feature>
<accession>E9GJL3</accession>
<dbReference type="AlphaFoldDB" id="E9GJL3"/>
<dbReference type="PhylomeDB" id="E9GJL3"/>
<reference evidence="2 3" key="1">
    <citation type="journal article" date="2011" name="Science">
        <title>The ecoresponsive genome of Daphnia pulex.</title>
        <authorList>
            <person name="Colbourne J.K."/>
            <person name="Pfrender M.E."/>
            <person name="Gilbert D."/>
            <person name="Thomas W.K."/>
            <person name="Tucker A."/>
            <person name="Oakley T.H."/>
            <person name="Tokishita S."/>
            <person name="Aerts A."/>
            <person name="Arnold G.J."/>
            <person name="Basu M.K."/>
            <person name="Bauer D.J."/>
            <person name="Caceres C.E."/>
            <person name="Carmel L."/>
            <person name="Casola C."/>
            <person name="Choi J.H."/>
            <person name="Detter J.C."/>
            <person name="Dong Q."/>
            <person name="Dusheyko S."/>
            <person name="Eads B.D."/>
            <person name="Frohlich T."/>
            <person name="Geiler-Samerotte K.A."/>
            <person name="Gerlach D."/>
            <person name="Hatcher P."/>
            <person name="Jogdeo S."/>
            <person name="Krijgsveld J."/>
            <person name="Kriventseva E.V."/>
            <person name="Kultz D."/>
            <person name="Laforsch C."/>
            <person name="Lindquist E."/>
            <person name="Lopez J."/>
            <person name="Manak J.R."/>
            <person name="Muller J."/>
            <person name="Pangilinan J."/>
            <person name="Patwardhan R.P."/>
            <person name="Pitluck S."/>
            <person name="Pritham E.J."/>
            <person name="Rechtsteiner A."/>
            <person name="Rho M."/>
            <person name="Rogozin I.B."/>
            <person name="Sakarya O."/>
            <person name="Salamov A."/>
            <person name="Schaack S."/>
            <person name="Shapiro H."/>
            <person name="Shiga Y."/>
            <person name="Skalitzky C."/>
            <person name="Smith Z."/>
            <person name="Souvorov A."/>
            <person name="Sung W."/>
            <person name="Tang Z."/>
            <person name="Tsuchiya D."/>
            <person name="Tu H."/>
            <person name="Vos H."/>
            <person name="Wang M."/>
            <person name="Wolf Y.I."/>
            <person name="Yamagata H."/>
            <person name="Yamada T."/>
            <person name="Ye Y."/>
            <person name="Shaw J.R."/>
            <person name="Andrews J."/>
            <person name="Crease T.J."/>
            <person name="Tang H."/>
            <person name="Lucas S.M."/>
            <person name="Robertson H.M."/>
            <person name="Bork P."/>
            <person name="Koonin E.V."/>
            <person name="Zdobnov E.M."/>
            <person name="Grigoriev I.V."/>
            <person name="Lynch M."/>
            <person name="Boore J.L."/>
        </authorList>
    </citation>
    <scope>NUCLEOTIDE SEQUENCE [LARGE SCALE GENOMIC DNA]</scope>
</reference>
<gene>
    <name evidence="2" type="ORF">DAPPUDRAFT_318741</name>
</gene>
<dbReference type="PANTHER" id="PTHR31569:SF4">
    <property type="entry name" value="SWIM-TYPE DOMAIN-CONTAINING PROTEIN"/>
    <property type="match status" value="1"/>
</dbReference>
<evidence type="ECO:0000313" key="3">
    <source>
        <dbReference type="Proteomes" id="UP000000305"/>
    </source>
</evidence>
<name>E9GJL3_DAPPU</name>
<evidence type="ECO:0000313" key="2">
    <source>
        <dbReference type="EMBL" id="EFX80129.1"/>
    </source>
</evidence>
<dbReference type="Pfam" id="PF21056">
    <property type="entry name" value="ZSWIM1-3_RNaseH-like"/>
    <property type="match status" value="1"/>
</dbReference>
<dbReference type="Proteomes" id="UP000000305">
    <property type="component" value="Unassembled WGS sequence"/>
</dbReference>
<dbReference type="PANTHER" id="PTHR31569">
    <property type="entry name" value="SWIM-TYPE DOMAIN-CONTAINING PROTEIN"/>
    <property type="match status" value="1"/>
</dbReference>
<proteinExistence type="predicted"/>
<protein>
    <recommendedName>
        <fullName evidence="1">ZSWIM1/3 RNaseH-like domain-containing protein</fullName>
    </recommendedName>
</protein>
<organism evidence="2 3">
    <name type="scientific">Daphnia pulex</name>
    <name type="common">Water flea</name>
    <dbReference type="NCBI Taxonomy" id="6669"/>
    <lineage>
        <taxon>Eukaryota</taxon>
        <taxon>Metazoa</taxon>
        <taxon>Ecdysozoa</taxon>
        <taxon>Arthropoda</taxon>
        <taxon>Crustacea</taxon>
        <taxon>Branchiopoda</taxon>
        <taxon>Diplostraca</taxon>
        <taxon>Cladocera</taxon>
        <taxon>Anomopoda</taxon>
        <taxon>Daphniidae</taxon>
        <taxon>Daphnia</taxon>
    </lineage>
</organism>